<evidence type="ECO:0000259" key="2">
    <source>
        <dbReference type="Pfam" id="PF14238"/>
    </source>
</evidence>
<gene>
    <name evidence="3" type="ORF">FHP88_15890</name>
</gene>
<feature type="transmembrane region" description="Helical" evidence="1">
    <location>
        <begin position="7"/>
        <end position="24"/>
    </location>
</feature>
<dbReference type="AlphaFoldDB" id="A0A558DY26"/>
<dbReference type="Pfam" id="PF14238">
    <property type="entry name" value="DUF4340"/>
    <property type="match status" value="1"/>
</dbReference>
<keyword evidence="1" id="KW-0472">Membrane</keyword>
<sequence length="279" mass="31655">MQRQSLINLFLLLIVLMLGLFVWLSPEETTQPTQAPLTNLNPDDIQQIEIKNNNGPRFVMQRQSGGWQMTEPYPVQANGPRIDILMDLLSTPQVEALPLPTDRLVEFGLDSPLATVMFNDTQITFGGTHPYNYRRYVRINDRLFLINDLFPHHVLAQAEDFISHALLPENTQLSEINTPDWRLIKTNGRWEATPTNVGITQAQLQEKVDAWLHTWVSKVSKAPKETFTEAVTLQIEGITQPITLGVVRQKKQLLLVRKELGLAYRLTSDSLLKPPGATD</sequence>
<reference evidence="3 4" key="1">
    <citation type="submission" date="2019-07" db="EMBL/GenBank/DDBJ databases">
        <title>The pathways for chlorine oxyanion respiration interact through the shared metabolite chlorate.</title>
        <authorList>
            <person name="Barnum T.P."/>
            <person name="Cheng Y."/>
            <person name="Hill K.A."/>
            <person name="Lucas L.N."/>
            <person name="Carlson H.K."/>
            <person name="Coates J.D."/>
        </authorList>
    </citation>
    <scope>NUCLEOTIDE SEQUENCE [LARGE SCALE GENOMIC DNA]</scope>
    <source>
        <strain evidence="3 4">BK-1</strain>
    </source>
</reference>
<evidence type="ECO:0000313" key="3">
    <source>
        <dbReference type="EMBL" id="TVO70932.1"/>
    </source>
</evidence>
<keyword evidence="1" id="KW-0812">Transmembrane</keyword>
<protein>
    <submittedName>
        <fullName evidence="3">DUF4340 domain-containing protein</fullName>
    </submittedName>
</protein>
<name>A0A558DY26_9GAMM</name>
<dbReference type="EMBL" id="VMNH01000023">
    <property type="protein sequence ID" value="TVO70932.1"/>
    <property type="molecule type" value="Genomic_DNA"/>
</dbReference>
<dbReference type="RefSeq" id="WP_144360069.1">
    <property type="nucleotide sequence ID" value="NZ_VMNH01000023.1"/>
</dbReference>
<accession>A0A558DY26</accession>
<dbReference type="OrthoDB" id="7062720at2"/>
<keyword evidence="4" id="KW-1185">Reference proteome</keyword>
<proteinExistence type="predicted"/>
<organism evidence="3 4">
    <name type="scientific">Sedimenticola selenatireducens</name>
    <dbReference type="NCBI Taxonomy" id="191960"/>
    <lineage>
        <taxon>Bacteria</taxon>
        <taxon>Pseudomonadati</taxon>
        <taxon>Pseudomonadota</taxon>
        <taxon>Gammaproteobacteria</taxon>
        <taxon>Chromatiales</taxon>
        <taxon>Sedimenticolaceae</taxon>
        <taxon>Sedimenticola</taxon>
    </lineage>
</organism>
<feature type="domain" description="DUF4340" evidence="2">
    <location>
        <begin position="67"/>
        <end position="210"/>
    </location>
</feature>
<keyword evidence="1" id="KW-1133">Transmembrane helix</keyword>
<evidence type="ECO:0000313" key="4">
    <source>
        <dbReference type="Proteomes" id="UP000316649"/>
    </source>
</evidence>
<dbReference type="InterPro" id="IPR025641">
    <property type="entry name" value="DUF4340"/>
</dbReference>
<comment type="caution">
    <text evidence="3">The sequence shown here is derived from an EMBL/GenBank/DDBJ whole genome shotgun (WGS) entry which is preliminary data.</text>
</comment>
<evidence type="ECO:0000256" key="1">
    <source>
        <dbReference type="SAM" id="Phobius"/>
    </source>
</evidence>
<dbReference type="Proteomes" id="UP000316649">
    <property type="component" value="Unassembled WGS sequence"/>
</dbReference>